<evidence type="ECO:0000313" key="1">
    <source>
        <dbReference type="EMBL" id="MBX59738.1"/>
    </source>
</evidence>
<accession>A0A2P2PYD5</accession>
<dbReference type="EMBL" id="GGEC01079254">
    <property type="protein sequence ID" value="MBX59738.1"/>
    <property type="molecule type" value="Transcribed_RNA"/>
</dbReference>
<sequence>MKCLCYLVKDEIDGFLPGMGNAAFKPIVIFFSKSLIKLGLVSLESHLIIRVVSFFFLVL</sequence>
<dbReference type="AlphaFoldDB" id="A0A2P2PYD5"/>
<reference evidence="1" key="1">
    <citation type="submission" date="2018-02" db="EMBL/GenBank/DDBJ databases">
        <title>Rhizophora mucronata_Transcriptome.</title>
        <authorList>
            <person name="Meera S.P."/>
            <person name="Sreeshan A."/>
            <person name="Augustine A."/>
        </authorList>
    </citation>
    <scope>NUCLEOTIDE SEQUENCE</scope>
    <source>
        <tissue evidence="1">Leaf</tissue>
    </source>
</reference>
<organism evidence="1">
    <name type="scientific">Rhizophora mucronata</name>
    <name type="common">Asiatic mangrove</name>
    <dbReference type="NCBI Taxonomy" id="61149"/>
    <lineage>
        <taxon>Eukaryota</taxon>
        <taxon>Viridiplantae</taxon>
        <taxon>Streptophyta</taxon>
        <taxon>Embryophyta</taxon>
        <taxon>Tracheophyta</taxon>
        <taxon>Spermatophyta</taxon>
        <taxon>Magnoliopsida</taxon>
        <taxon>eudicotyledons</taxon>
        <taxon>Gunneridae</taxon>
        <taxon>Pentapetalae</taxon>
        <taxon>rosids</taxon>
        <taxon>fabids</taxon>
        <taxon>Malpighiales</taxon>
        <taxon>Rhizophoraceae</taxon>
        <taxon>Rhizophora</taxon>
    </lineage>
</organism>
<proteinExistence type="predicted"/>
<protein>
    <submittedName>
        <fullName evidence="1">Uncharacterized protein</fullName>
    </submittedName>
</protein>
<name>A0A2P2PYD5_RHIMU</name>